<keyword evidence="2 4" id="KW-0378">Hydrolase</keyword>
<feature type="signal peptide" evidence="3">
    <location>
        <begin position="1"/>
        <end position="22"/>
    </location>
</feature>
<keyword evidence="3" id="KW-0732">Signal</keyword>
<evidence type="ECO:0000313" key="4">
    <source>
        <dbReference type="EMBL" id="MDN3919441.1"/>
    </source>
</evidence>
<name>A0ABT8DTE5_9BURK</name>
<dbReference type="InterPro" id="IPR012338">
    <property type="entry name" value="Beta-lactam/transpept-like"/>
</dbReference>
<evidence type="ECO:0000313" key="5">
    <source>
        <dbReference type="Proteomes" id="UP001228044"/>
    </source>
</evidence>
<keyword evidence="5" id="KW-1185">Reference proteome</keyword>
<keyword evidence="4" id="KW-0645">Protease</keyword>
<evidence type="ECO:0000256" key="2">
    <source>
        <dbReference type="ARBA" id="ARBA00022801"/>
    </source>
</evidence>
<reference evidence="4 5" key="1">
    <citation type="submission" date="2023-06" db="EMBL/GenBank/DDBJ databases">
        <title>Pelomonas sp. PFR6 16S ribosomal RNA gene Genome sequencing and assembly.</title>
        <authorList>
            <person name="Woo H."/>
        </authorList>
    </citation>
    <scope>NUCLEOTIDE SEQUENCE [LARGE SCALE GENOMIC DNA]</scope>
    <source>
        <strain evidence="4 5">PFR6</strain>
    </source>
</reference>
<feature type="chain" id="PRO_5045211330" evidence="3">
    <location>
        <begin position="23"/>
        <end position="482"/>
    </location>
</feature>
<dbReference type="Proteomes" id="UP001228044">
    <property type="component" value="Unassembled WGS sequence"/>
</dbReference>
<organism evidence="4 5">
    <name type="scientific">Roseateles violae</name>
    <dbReference type="NCBI Taxonomy" id="3058042"/>
    <lineage>
        <taxon>Bacteria</taxon>
        <taxon>Pseudomonadati</taxon>
        <taxon>Pseudomonadota</taxon>
        <taxon>Betaproteobacteria</taxon>
        <taxon>Burkholderiales</taxon>
        <taxon>Sphaerotilaceae</taxon>
        <taxon>Roseateles</taxon>
    </lineage>
</organism>
<dbReference type="EC" id="3.4.16.4" evidence="4"/>
<dbReference type="SUPFAM" id="SSF56601">
    <property type="entry name" value="beta-lactamase/transpeptidase-like"/>
    <property type="match status" value="1"/>
</dbReference>
<dbReference type="InterPro" id="IPR000667">
    <property type="entry name" value="Peptidase_S13"/>
</dbReference>
<dbReference type="NCBIfam" id="TIGR00666">
    <property type="entry name" value="PBP4"/>
    <property type="match status" value="1"/>
</dbReference>
<dbReference type="PROSITE" id="PS51257">
    <property type="entry name" value="PROKAR_LIPOPROTEIN"/>
    <property type="match status" value="1"/>
</dbReference>
<accession>A0ABT8DTE5</accession>
<sequence length="482" mass="52099">MRAALSLLAAGLLLAGCATQQATTPPTASPLPAEVRQALDKAQMSEGVLGIVAFPLHQRDRGLRFNAERPMQPASTMKLLTSIVALDRLGANARGRTDLLIDSTPVGDVLPGALYLRGGADTDLDWGALHMLLRQLREAGLREIRGGLVVDRTLFRPARMDIGVPRFDEQPEFQYNVIPDALQLNTSVLDYTISADAKGISARVSPAWPGIEIDARGLTLNELPCKDWENEWRVPVTETAGGIQRVRLLGTFPRNCTQKPELNLVERQWLTATAVRQLWRELGGTIAGGDREAATPEQARIVASHRGRPLAEVLRGMMKSSDNPATRLTYLRLGAAVARAEETTLAASERVVRDWFAAKGLDAEGLVLENGSGLSRIEKIKPAQLAGLLAVAWDGRQAPELLGTLPIAGVDGTLSRRLKGTPAEGRARLKTGTLHSAVALAGYVPDAADRPWIVVAMLNDELASKNGRPVIDALVDWVARQR</sequence>
<dbReference type="Pfam" id="PF02113">
    <property type="entry name" value="Peptidase_S13"/>
    <property type="match status" value="1"/>
</dbReference>
<dbReference type="PRINTS" id="PR00922">
    <property type="entry name" value="DADACBPTASE3"/>
</dbReference>
<proteinExistence type="inferred from homology"/>
<dbReference type="EMBL" id="JAUHHC010000001">
    <property type="protein sequence ID" value="MDN3919441.1"/>
    <property type="molecule type" value="Genomic_DNA"/>
</dbReference>
<gene>
    <name evidence="4" type="primary">dacB</name>
    <name evidence="4" type="ORF">QWJ38_04015</name>
</gene>
<comment type="similarity">
    <text evidence="1">Belongs to the peptidase S13 family.</text>
</comment>
<dbReference type="Gene3D" id="3.40.710.10">
    <property type="entry name" value="DD-peptidase/beta-lactamase superfamily"/>
    <property type="match status" value="1"/>
</dbReference>
<protein>
    <submittedName>
        <fullName evidence="4">D-alanyl-D-alanine carboxypeptidase/D-alanyl-D-alanine-endopeptidase</fullName>
        <ecNumber evidence="4">3.4.16.4</ecNumber>
    </submittedName>
</protein>
<comment type="caution">
    <text evidence="4">The sequence shown here is derived from an EMBL/GenBank/DDBJ whole genome shotgun (WGS) entry which is preliminary data.</text>
</comment>
<dbReference type="PANTHER" id="PTHR30023:SF0">
    <property type="entry name" value="PENICILLIN-SENSITIVE CARBOXYPEPTIDASE A"/>
    <property type="match status" value="1"/>
</dbReference>
<dbReference type="RefSeq" id="WP_290357743.1">
    <property type="nucleotide sequence ID" value="NZ_JAUHHC010000001.1"/>
</dbReference>
<evidence type="ECO:0000256" key="1">
    <source>
        <dbReference type="ARBA" id="ARBA00006096"/>
    </source>
</evidence>
<dbReference type="PANTHER" id="PTHR30023">
    <property type="entry name" value="D-ALANYL-D-ALANINE CARBOXYPEPTIDASE"/>
    <property type="match status" value="1"/>
</dbReference>
<dbReference type="GO" id="GO:0009002">
    <property type="term" value="F:serine-type D-Ala-D-Ala carboxypeptidase activity"/>
    <property type="evidence" value="ECO:0007669"/>
    <property type="project" value="UniProtKB-EC"/>
</dbReference>
<evidence type="ECO:0000256" key="3">
    <source>
        <dbReference type="SAM" id="SignalP"/>
    </source>
</evidence>
<dbReference type="Gene3D" id="3.50.80.20">
    <property type="entry name" value="D-Ala-D-Ala carboxypeptidase C, peptidase S13"/>
    <property type="match status" value="1"/>
</dbReference>
<keyword evidence="4" id="KW-0121">Carboxypeptidase</keyword>